<gene>
    <name evidence="3" type="primary">LOC101847622</name>
</gene>
<reference evidence="3" key="1">
    <citation type="submission" date="2025-08" db="UniProtKB">
        <authorList>
            <consortium name="RefSeq"/>
        </authorList>
    </citation>
    <scope>IDENTIFICATION</scope>
</reference>
<feature type="transmembrane region" description="Helical" evidence="1">
    <location>
        <begin position="36"/>
        <end position="56"/>
    </location>
</feature>
<dbReference type="GeneID" id="101847622"/>
<dbReference type="Pfam" id="PF21534">
    <property type="entry name" value="Rost"/>
    <property type="match status" value="1"/>
</dbReference>
<feature type="transmembrane region" description="Helical" evidence="1">
    <location>
        <begin position="172"/>
        <end position="195"/>
    </location>
</feature>
<protein>
    <submittedName>
        <fullName evidence="3">Protein rolling stone</fullName>
    </submittedName>
</protein>
<feature type="transmembrane region" description="Helical" evidence="1">
    <location>
        <begin position="117"/>
        <end position="135"/>
    </location>
</feature>
<keyword evidence="1" id="KW-0812">Transmembrane</keyword>
<keyword evidence="2" id="KW-1185">Reference proteome</keyword>
<organism evidence="2 3">
    <name type="scientific">Aplysia californica</name>
    <name type="common">California sea hare</name>
    <dbReference type="NCBI Taxonomy" id="6500"/>
    <lineage>
        <taxon>Eukaryota</taxon>
        <taxon>Metazoa</taxon>
        <taxon>Spiralia</taxon>
        <taxon>Lophotrochozoa</taxon>
        <taxon>Mollusca</taxon>
        <taxon>Gastropoda</taxon>
        <taxon>Heterobranchia</taxon>
        <taxon>Euthyneura</taxon>
        <taxon>Tectipleura</taxon>
        <taxon>Aplysiida</taxon>
        <taxon>Aplysioidea</taxon>
        <taxon>Aplysiidae</taxon>
        <taxon>Aplysia</taxon>
    </lineage>
</organism>
<evidence type="ECO:0000256" key="1">
    <source>
        <dbReference type="SAM" id="Phobius"/>
    </source>
</evidence>
<dbReference type="PANTHER" id="PTHR12242:SF49">
    <property type="entry name" value="HEADBUTT, ISOFORM E"/>
    <property type="match status" value="1"/>
</dbReference>
<evidence type="ECO:0000313" key="3">
    <source>
        <dbReference type="RefSeq" id="XP_005089277.1"/>
    </source>
</evidence>
<evidence type="ECO:0000313" key="2">
    <source>
        <dbReference type="Proteomes" id="UP000694888"/>
    </source>
</evidence>
<keyword evidence="1" id="KW-0472">Membrane</keyword>
<dbReference type="PANTHER" id="PTHR12242">
    <property type="entry name" value="OS02G0130600 PROTEIN-RELATED"/>
    <property type="match status" value="1"/>
</dbReference>
<keyword evidence="1" id="KW-1133">Transmembrane helix</keyword>
<dbReference type="InterPro" id="IPR049352">
    <property type="entry name" value="Rost"/>
</dbReference>
<sequence length="280" mass="32294">MTFRIRDHLALSNVCLRHPEPADLTSCKCKCPTFYLVWRIFWAIYHSSWLIANLVNASQRGGGEGVSKWFIYLSNWMYLVLTLHSLLDAVLVFRANCAKRVALSRDSRLPWYLQLSWLLYNLMVTGGIMICLWYWSMVHRGREITAIRFNTHAVAALYVLLNIIVTKHPMRLLHFVYPVTFGLLYTGFSVIYYAAGGTTYSGKTRIYSVLDWNKPGRTMAISSLSNFIFIPIVHVSLWALSLLLQRAHERLRNRNLVYDNGLTFSQKIDDVGSDDDIEKS</sequence>
<accession>A0ABM0JAM1</accession>
<feature type="transmembrane region" description="Helical" evidence="1">
    <location>
        <begin position="220"/>
        <end position="244"/>
    </location>
</feature>
<proteinExistence type="predicted"/>
<feature type="transmembrane region" description="Helical" evidence="1">
    <location>
        <begin position="76"/>
        <end position="96"/>
    </location>
</feature>
<name>A0ABM0JAM1_APLCA</name>
<dbReference type="RefSeq" id="XP_005089277.1">
    <property type="nucleotide sequence ID" value="XM_005089220.3"/>
</dbReference>
<dbReference type="Proteomes" id="UP000694888">
    <property type="component" value="Unplaced"/>
</dbReference>
<feature type="transmembrane region" description="Helical" evidence="1">
    <location>
        <begin position="147"/>
        <end position="165"/>
    </location>
</feature>